<dbReference type="EMBL" id="BX572595">
    <property type="protein sequence ID" value="CAE26240.1"/>
    <property type="molecule type" value="Genomic_DNA"/>
</dbReference>
<gene>
    <name evidence="1" type="ordered locus">RPA0796</name>
</gene>
<dbReference type="PhylomeDB" id="Q6NBN2"/>
<dbReference type="AlphaFoldDB" id="Q6NBN2"/>
<dbReference type="SUPFAM" id="SSF56399">
    <property type="entry name" value="ADP-ribosylation"/>
    <property type="match status" value="1"/>
</dbReference>
<dbReference type="DNASU" id="2691729"/>
<evidence type="ECO:0008006" key="2">
    <source>
        <dbReference type="Google" id="ProtNLM"/>
    </source>
</evidence>
<protein>
    <recommendedName>
        <fullName evidence="2">DUF952 domain-containing protein</fullName>
    </recommendedName>
</protein>
<organism evidence="1">
    <name type="scientific">Rhodopseudomonas palustris (strain ATCC BAA-98 / CGA009)</name>
    <dbReference type="NCBI Taxonomy" id="258594"/>
    <lineage>
        <taxon>Bacteria</taxon>
        <taxon>Pseudomonadati</taxon>
        <taxon>Pseudomonadota</taxon>
        <taxon>Alphaproteobacteria</taxon>
        <taxon>Hyphomicrobiales</taxon>
        <taxon>Nitrobacteraceae</taxon>
        <taxon>Rhodopseudomonas</taxon>
    </lineage>
</organism>
<dbReference type="Gene3D" id="3.20.170.20">
    <property type="entry name" value="Protein of unknown function DUF952"/>
    <property type="match status" value="1"/>
</dbReference>
<dbReference type="InterPro" id="IPR009297">
    <property type="entry name" value="DUF952"/>
</dbReference>
<name>Q6NBN2_RHOPA</name>
<reference evidence="1" key="1">
    <citation type="journal article" date="2004" name="Nat. Biotechnol.">
        <title>Complete genome sequence of the metabolically versatile photosynthetic bacterium Rhodopseudomonas palustris.</title>
        <authorList>
            <person name="Larimer F.W."/>
            <person name="Chain P."/>
            <person name="Hauser L."/>
            <person name="Lamerdin J."/>
            <person name="Malfatti S."/>
            <person name="Do L."/>
            <person name="Land M.L."/>
            <person name="Pelletier D.A."/>
            <person name="Beatty J.T."/>
            <person name="Lang A.S."/>
            <person name="Tabita F.R."/>
            <person name="Gibson J.L."/>
            <person name="Hanson T.E."/>
            <person name="Bobst C."/>
            <person name="Torres J.L."/>
            <person name="Peres C."/>
            <person name="Harrison F.H."/>
            <person name="Gibson J."/>
            <person name="Harwood C.S."/>
        </authorList>
    </citation>
    <scope>NUCLEOTIDE SEQUENCE [LARGE SCALE GENOMIC DNA]</scope>
    <source>
        <strain evidence="1">CGA009</strain>
    </source>
</reference>
<accession>Q6NBN2</accession>
<dbReference type="PANTHER" id="PTHR34129">
    <property type="entry name" value="BLR1139 PROTEIN"/>
    <property type="match status" value="1"/>
</dbReference>
<dbReference type="Pfam" id="PF06108">
    <property type="entry name" value="DUF952"/>
    <property type="match status" value="1"/>
</dbReference>
<sequence length="196" mass="20881">MQSRPATKPQALAKLQDGRYGRPNRSGIVRATEGVRVRYAGFGFALPTCATYCLSGCFGCPGVAGPIAARPNNQPQRREFAPLRTIYKICDAAAWRGAEQAGRYGGSADDARDGFIHFSTAPQLAGTLAKHYAGQTGLKLIAVDVEALGDRLRWEPSRGGELFPHLYGELALSAVTGVQDLVARPDGSHVVPELAS</sequence>
<dbReference type="HOGENOM" id="CLU_1389287_0_0_5"/>
<dbReference type="eggNOG" id="COG3502">
    <property type="taxonomic scope" value="Bacteria"/>
</dbReference>
<proteinExistence type="predicted"/>
<dbReference type="STRING" id="258594.RPA0796"/>
<evidence type="ECO:0000313" key="1">
    <source>
        <dbReference type="EMBL" id="CAE26240.1"/>
    </source>
</evidence>
<dbReference type="PANTHER" id="PTHR34129:SF1">
    <property type="entry name" value="DUF952 DOMAIN-CONTAINING PROTEIN"/>
    <property type="match status" value="1"/>
</dbReference>